<name>A0A673MM99_9TELE</name>
<feature type="binding site" evidence="9">
    <location>
        <position position="241"/>
    </location>
    <ligand>
        <name>3',5'-cyclic AMP</name>
        <dbReference type="ChEBI" id="CHEBI:58165"/>
        <label>1</label>
    </ligand>
</feature>
<evidence type="ECO:0000256" key="2">
    <source>
        <dbReference type="ARBA" id="ARBA00022553"/>
    </source>
</evidence>
<sequence>MSIEIPEGLTELLQSFTVEVLRNQPGDLLEFALQYFTRLKENESRGGAFGNEHNSAARAGKAVNFIEEAMQIDSENGEDEDDDEEFVGNAFVRACVLPSFIATRPSHQLDHLCAEAYNPDEDEEEREPRSPSTFMHFCGICCTVTHPKTDEQRQRLQEACKDILLFKNLDQMSQVLDAIFEKVVVTGEHIIDQDDDGDNFYVIERGTFDIMLKADGTTRTVGSYDNRGSFGELALMYNTPRAATIIATSPGALWCLDRLTFRRILLKNNAKKRKMYEAFIGTLPLLTSLEVSERMKVVDVLSTKVYNSGEQIIAQGDLADCFYIVESGHVRITMKRSKVSQTCLLLQRINEEVEIATCSRGQYFGELALVTNKPRAASAYAMDNVKCLVMDVQAFERLLGPCMDIMKRNIANYEEQLITLFESHIAIEEPNA</sequence>
<dbReference type="PRINTS" id="PR00103">
    <property type="entry name" value="CAMPKINASE"/>
</dbReference>
<dbReference type="PROSITE" id="PS00889">
    <property type="entry name" value="CNMP_BINDING_2"/>
    <property type="match status" value="2"/>
</dbReference>
<dbReference type="PANTHER" id="PTHR11635:SF156">
    <property type="entry name" value="CAMP-DEPENDENT PROTEIN KINASE TYPE II-BETA REGULATORY SUBUNIT"/>
    <property type="match status" value="1"/>
</dbReference>
<feature type="binding site" evidence="9">
    <location>
        <position position="232"/>
    </location>
    <ligand>
        <name>3',5'-cyclic AMP</name>
        <dbReference type="ChEBI" id="CHEBI:58165"/>
        <label>1</label>
    </ligand>
</feature>
<dbReference type="GO" id="GO:0004862">
    <property type="term" value="F:cAMP-dependent protein kinase inhibitor activity"/>
    <property type="evidence" value="ECO:0007669"/>
    <property type="project" value="TreeGrafter"/>
</dbReference>
<dbReference type="SUPFAM" id="SSF51206">
    <property type="entry name" value="cAMP-binding domain-like"/>
    <property type="match status" value="2"/>
</dbReference>
<keyword evidence="3 9" id="KW-0116">cAMP-binding</keyword>
<keyword evidence="6 9" id="KW-0114">cAMP</keyword>
<dbReference type="InterPro" id="IPR012198">
    <property type="entry name" value="cAMP_dep_PK_reg_su"/>
</dbReference>
<dbReference type="InterPro" id="IPR003117">
    <property type="entry name" value="cAMP_dep_PK_reg_su_I/II_a/b"/>
</dbReference>
<feature type="binding site" evidence="9">
    <location>
        <position position="366"/>
    </location>
    <ligand>
        <name>3',5'-cyclic AMP</name>
        <dbReference type="ChEBI" id="CHEBI:58165"/>
        <label>2</label>
    </ligand>
</feature>
<reference evidence="11" key="2">
    <citation type="submission" date="2025-09" db="UniProtKB">
        <authorList>
            <consortium name="Ensembl"/>
        </authorList>
    </citation>
    <scope>IDENTIFICATION</scope>
</reference>
<dbReference type="InterPro" id="IPR050503">
    <property type="entry name" value="cAMP-dep_PK_reg_su-like"/>
</dbReference>
<protein>
    <recommendedName>
        <fullName evidence="8">cAMP-dependent protein kinase type II regulatory subunit</fullName>
    </recommendedName>
</protein>
<dbReference type="FunFam" id="2.60.120.10:FF:000108">
    <property type="entry name" value="cAMP-dependent protein kinase type II regulatory subunit"/>
    <property type="match status" value="1"/>
</dbReference>
<evidence type="ECO:0000256" key="6">
    <source>
        <dbReference type="ARBA" id="ARBA00023149"/>
    </source>
</evidence>
<dbReference type="SMART" id="SM00100">
    <property type="entry name" value="cNMP"/>
    <property type="match status" value="2"/>
</dbReference>
<dbReference type="FunFam" id="2.60.120.10:FF:000017">
    <property type="entry name" value="cAMP-dependent protein kinase type II regulatory subunit"/>
    <property type="match status" value="1"/>
</dbReference>
<organism evidence="11 12">
    <name type="scientific">Sinocyclocheilus rhinocerous</name>
    <dbReference type="NCBI Taxonomy" id="307959"/>
    <lineage>
        <taxon>Eukaryota</taxon>
        <taxon>Metazoa</taxon>
        <taxon>Chordata</taxon>
        <taxon>Craniata</taxon>
        <taxon>Vertebrata</taxon>
        <taxon>Euteleostomi</taxon>
        <taxon>Actinopterygii</taxon>
        <taxon>Neopterygii</taxon>
        <taxon>Teleostei</taxon>
        <taxon>Ostariophysi</taxon>
        <taxon>Cypriniformes</taxon>
        <taxon>Cyprinidae</taxon>
        <taxon>Cyprininae</taxon>
        <taxon>Sinocyclocheilus</taxon>
    </lineage>
</organism>
<feature type="domain" description="Cyclic nucleotide-binding" evidence="10">
    <location>
        <begin position="285"/>
        <end position="416"/>
    </location>
</feature>
<evidence type="ECO:0000256" key="7">
    <source>
        <dbReference type="ARBA" id="ARBA00037198"/>
    </source>
</evidence>
<dbReference type="GO" id="GO:0005829">
    <property type="term" value="C:cytosol"/>
    <property type="evidence" value="ECO:0007669"/>
    <property type="project" value="TreeGrafter"/>
</dbReference>
<evidence type="ECO:0000313" key="11">
    <source>
        <dbReference type="Ensembl" id="ENSSRHP00000091467.1"/>
    </source>
</evidence>
<evidence type="ECO:0000256" key="8">
    <source>
        <dbReference type="ARBA" id="ARBA00067959"/>
    </source>
</evidence>
<dbReference type="Pfam" id="PF00027">
    <property type="entry name" value="cNMP_binding"/>
    <property type="match status" value="2"/>
</dbReference>
<dbReference type="Proteomes" id="UP000472270">
    <property type="component" value="Unassembled WGS sequence"/>
</dbReference>
<keyword evidence="4" id="KW-0677">Repeat</keyword>
<gene>
    <name evidence="11" type="primary">LOC107732287</name>
</gene>
<dbReference type="SUPFAM" id="SSF47391">
    <property type="entry name" value="Dimerization-anchoring domain of cAMP-dependent PK regulatory subunit"/>
    <property type="match status" value="1"/>
</dbReference>
<dbReference type="PIRSF" id="PIRSF000548">
    <property type="entry name" value="PK_regulatory"/>
    <property type="match status" value="1"/>
</dbReference>
<accession>A0A673MM99</accession>
<keyword evidence="2" id="KW-0597">Phosphoprotein</keyword>
<dbReference type="InterPro" id="IPR000595">
    <property type="entry name" value="cNMP-bd_dom"/>
</dbReference>
<dbReference type="Gene3D" id="2.60.120.10">
    <property type="entry name" value="Jelly Rolls"/>
    <property type="match status" value="2"/>
</dbReference>
<feature type="domain" description="Cyclic nucleotide-binding" evidence="10">
    <location>
        <begin position="163"/>
        <end position="282"/>
    </location>
</feature>
<evidence type="ECO:0000313" key="12">
    <source>
        <dbReference type="Proteomes" id="UP000472270"/>
    </source>
</evidence>
<evidence type="ECO:0000256" key="5">
    <source>
        <dbReference type="ARBA" id="ARBA00022741"/>
    </source>
</evidence>
<dbReference type="InterPro" id="IPR018488">
    <property type="entry name" value="cNMP-bd_CS"/>
</dbReference>
<dbReference type="GO" id="GO:0030552">
    <property type="term" value="F:cAMP binding"/>
    <property type="evidence" value="ECO:0007669"/>
    <property type="project" value="UniProtKB-KW"/>
</dbReference>
<dbReference type="PANTHER" id="PTHR11635">
    <property type="entry name" value="CAMP-DEPENDENT PROTEIN KINASE REGULATORY CHAIN"/>
    <property type="match status" value="1"/>
</dbReference>
<dbReference type="PROSITE" id="PS50042">
    <property type="entry name" value="CNMP_BINDING_3"/>
    <property type="match status" value="2"/>
</dbReference>
<keyword evidence="12" id="KW-1185">Reference proteome</keyword>
<dbReference type="GO" id="GO:0005952">
    <property type="term" value="C:cAMP-dependent protein kinase complex"/>
    <property type="evidence" value="ECO:0007669"/>
    <property type="project" value="InterPro"/>
</dbReference>
<reference evidence="11" key="1">
    <citation type="submission" date="2025-08" db="UniProtKB">
        <authorList>
            <consortium name="Ensembl"/>
        </authorList>
    </citation>
    <scope>IDENTIFICATION</scope>
</reference>
<keyword evidence="5 9" id="KW-0547">Nucleotide-binding</keyword>
<dbReference type="FunFam" id="1.20.890.10:FF:000002">
    <property type="entry name" value="cAMP-dependent protein kinase type II-alpha regulatory subunit"/>
    <property type="match status" value="1"/>
</dbReference>
<dbReference type="CDD" id="cd00038">
    <property type="entry name" value="CAP_ED"/>
    <property type="match status" value="2"/>
</dbReference>
<dbReference type="Gene3D" id="1.20.890.10">
    <property type="entry name" value="cAMP-dependent protein kinase regulatory subunit, dimerization-anchoring domain"/>
    <property type="match status" value="1"/>
</dbReference>
<dbReference type="InterPro" id="IPR018490">
    <property type="entry name" value="cNMP-bd_dom_sf"/>
</dbReference>
<dbReference type="CDD" id="cd12104">
    <property type="entry name" value="DD_RIIbeta_PKA"/>
    <property type="match status" value="1"/>
</dbReference>
<feature type="binding site" evidence="9">
    <location>
        <position position="375"/>
    </location>
    <ligand>
        <name>3',5'-cyclic AMP</name>
        <dbReference type="ChEBI" id="CHEBI:58165"/>
        <label>2</label>
    </ligand>
</feature>
<proteinExistence type="inferred from homology"/>
<dbReference type="InterPro" id="IPR014710">
    <property type="entry name" value="RmlC-like_jellyroll"/>
</dbReference>
<comment type="similarity">
    <text evidence="1">Belongs to the cAMP-dependent kinase regulatory chain family.</text>
</comment>
<dbReference type="PROSITE" id="PS00888">
    <property type="entry name" value="CNMP_BINDING_1"/>
    <property type="match status" value="1"/>
</dbReference>
<evidence type="ECO:0000256" key="4">
    <source>
        <dbReference type="ARBA" id="ARBA00022737"/>
    </source>
</evidence>
<evidence type="ECO:0000256" key="9">
    <source>
        <dbReference type="PIRSR" id="PIRSR000548-1"/>
    </source>
</evidence>
<comment type="function">
    <text evidence="7">Regulatory subunit of the cAMP-dependent protein kinases involved in cAMP signaling in cells. Type II regulatory chains mediate membrane association by binding to anchoring proteins, including the MAP2 kinase.</text>
</comment>
<dbReference type="Pfam" id="PF02197">
    <property type="entry name" value="RIIa"/>
    <property type="match status" value="1"/>
</dbReference>
<evidence type="ECO:0000256" key="1">
    <source>
        <dbReference type="ARBA" id="ARBA00005753"/>
    </source>
</evidence>
<dbReference type="SMART" id="SM00394">
    <property type="entry name" value="RIIa"/>
    <property type="match status" value="1"/>
</dbReference>
<evidence type="ECO:0000259" key="10">
    <source>
        <dbReference type="PROSITE" id="PS50042"/>
    </source>
</evidence>
<dbReference type="GO" id="GO:0034236">
    <property type="term" value="F:protein kinase A catalytic subunit binding"/>
    <property type="evidence" value="ECO:0007669"/>
    <property type="project" value="TreeGrafter"/>
</dbReference>
<dbReference type="AlphaFoldDB" id="A0A673MM99"/>
<dbReference type="Ensembl" id="ENSSRHT00000093943.1">
    <property type="protein sequence ID" value="ENSSRHP00000091467.1"/>
    <property type="gene ID" value="ENSSRHG00000045131.1"/>
</dbReference>
<evidence type="ECO:0000256" key="3">
    <source>
        <dbReference type="ARBA" id="ARBA00022566"/>
    </source>
</evidence>